<dbReference type="GO" id="GO:0003677">
    <property type="term" value="F:DNA binding"/>
    <property type="evidence" value="ECO:0007669"/>
    <property type="project" value="TreeGrafter"/>
</dbReference>
<evidence type="ECO:0000256" key="2">
    <source>
        <dbReference type="ARBA" id="ARBA00022603"/>
    </source>
</evidence>
<dbReference type="PANTHER" id="PTHR10629:SF52">
    <property type="entry name" value="DNA (CYTOSINE-5)-METHYLTRANSFERASE 1"/>
    <property type="match status" value="1"/>
</dbReference>
<organism evidence="9 10">
    <name type="scientific">Cobetia crustatorum</name>
    <dbReference type="NCBI Taxonomy" id="553385"/>
    <lineage>
        <taxon>Bacteria</taxon>
        <taxon>Pseudomonadati</taxon>
        <taxon>Pseudomonadota</taxon>
        <taxon>Gammaproteobacteria</taxon>
        <taxon>Oceanospirillales</taxon>
        <taxon>Halomonadaceae</taxon>
        <taxon>Cobetia</taxon>
    </lineage>
</organism>
<evidence type="ECO:0000256" key="8">
    <source>
        <dbReference type="RuleBase" id="RU000416"/>
    </source>
</evidence>
<dbReference type="GO" id="GO:0044027">
    <property type="term" value="P:negative regulation of gene expression via chromosomal CpG island methylation"/>
    <property type="evidence" value="ECO:0007669"/>
    <property type="project" value="TreeGrafter"/>
</dbReference>
<dbReference type="EMBL" id="VNFH01000001">
    <property type="protein sequence ID" value="TVU73974.1"/>
    <property type="molecule type" value="Genomic_DNA"/>
</dbReference>
<dbReference type="Gene3D" id="3.90.120.10">
    <property type="entry name" value="DNA Methylase, subunit A, domain 2"/>
    <property type="match status" value="1"/>
</dbReference>
<keyword evidence="4 7" id="KW-0949">S-adenosyl-L-methionine</keyword>
<dbReference type="PRINTS" id="PR00105">
    <property type="entry name" value="C5METTRFRASE"/>
</dbReference>
<protein>
    <recommendedName>
        <fullName evidence="1">DNA (cytosine-5-)-methyltransferase</fullName>
        <ecNumber evidence="1">2.1.1.37</ecNumber>
    </recommendedName>
</protein>
<dbReference type="GO" id="GO:0003886">
    <property type="term" value="F:DNA (cytosine-5-)-methyltransferase activity"/>
    <property type="evidence" value="ECO:0007669"/>
    <property type="project" value="UniProtKB-EC"/>
</dbReference>
<feature type="active site" evidence="7">
    <location>
        <position position="79"/>
    </location>
</feature>
<evidence type="ECO:0000256" key="3">
    <source>
        <dbReference type="ARBA" id="ARBA00022679"/>
    </source>
</evidence>
<keyword evidence="10" id="KW-1185">Reference proteome</keyword>
<name>A0A558HY08_9GAMM</name>
<reference evidence="9 10" key="1">
    <citation type="submission" date="2019-07" db="EMBL/GenBank/DDBJ databases">
        <title>Diversity of Bacteria from Kongsfjorden, Arctic.</title>
        <authorList>
            <person name="Yu Y."/>
        </authorList>
    </citation>
    <scope>NUCLEOTIDE SEQUENCE [LARGE SCALE GENOMIC DNA]</scope>
    <source>
        <strain evidence="9 10">SM1923</strain>
    </source>
</reference>
<dbReference type="OrthoDB" id="9813719at2"/>
<evidence type="ECO:0000256" key="6">
    <source>
        <dbReference type="ARBA" id="ARBA00047422"/>
    </source>
</evidence>
<evidence type="ECO:0000256" key="4">
    <source>
        <dbReference type="ARBA" id="ARBA00022691"/>
    </source>
</evidence>
<keyword evidence="2 7" id="KW-0489">Methyltransferase</keyword>
<comment type="catalytic activity">
    <reaction evidence="6">
        <text>a 2'-deoxycytidine in DNA + S-adenosyl-L-methionine = a 5-methyl-2'-deoxycytidine in DNA + S-adenosyl-L-homocysteine + H(+)</text>
        <dbReference type="Rhea" id="RHEA:13681"/>
        <dbReference type="Rhea" id="RHEA-COMP:11369"/>
        <dbReference type="Rhea" id="RHEA-COMP:11370"/>
        <dbReference type="ChEBI" id="CHEBI:15378"/>
        <dbReference type="ChEBI" id="CHEBI:57856"/>
        <dbReference type="ChEBI" id="CHEBI:59789"/>
        <dbReference type="ChEBI" id="CHEBI:85452"/>
        <dbReference type="ChEBI" id="CHEBI:85454"/>
        <dbReference type="EC" id="2.1.1.37"/>
    </reaction>
</comment>
<keyword evidence="5" id="KW-0680">Restriction system</keyword>
<gene>
    <name evidence="9" type="ORF">FQP86_00145</name>
</gene>
<keyword evidence="3 7" id="KW-0808">Transferase</keyword>
<evidence type="ECO:0000313" key="9">
    <source>
        <dbReference type="EMBL" id="TVU73974.1"/>
    </source>
</evidence>
<dbReference type="NCBIfam" id="TIGR00675">
    <property type="entry name" value="dcm"/>
    <property type="match status" value="1"/>
</dbReference>
<dbReference type="GO" id="GO:0032259">
    <property type="term" value="P:methylation"/>
    <property type="evidence" value="ECO:0007669"/>
    <property type="project" value="UniProtKB-KW"/>
</dbReference>
<dbReference type="PANTHER" id="PTHR10629">
    <property type="entry name" value="CYTOSINE-SPECIFIC METHYLTRANSFERASE"/>
    <property type="match status" value="1"/>
</dbReference>
<dbReference type="PROSITE" id="PS51679">
    <property type="entry name" value="SAM_MT_C5"/>
    <property type="match status" value="1"/>
</dbReference>
<accession>A0A558HY08</accession>
<sequence length="338" mass="37797">MSMVDFFSGCGGTSSGFKSSGIKILSGIDNDLDSAKSFKANFPEATFYRQDITKMACDELILNIDRNKEKLLFSGCAPCQPFSKQNKKSTSNDSRTALIFEFFRFIKHWLPDYVFIENVPGMQKVETGSLFTKFTQQLAELGYKVKYKVIFSVDYGVPQKRQRLVMLASLAHEIDIPASTHGKGLKDYTTVRDCIGGLPPLKAGQVHSSDSQHVSSSLSPLNMERIKNTREGGSRETWPDRLKLECHKTYKGHSDVYGRLSWDKPASALTTRCISYSNGRFGHPEQDRALSIREAALLQTFPRDFIFYGSLASKARQIGNAVPPKLSEAFGKALLHHN</sequence>
<dbReference type="InterPro" id="IPR001525">
    <property type="entry name" value="C5_MeTfrase"/>
</dbReference>
<evidence type="ECO:0000256" key="1">
    <source>
        <dbReference type="ARBA" id="ARBA00011975"/>
    </source>
</evidence>
<dbReference type="Proteomes" id="UP000319941">
    <property type="component" value="Unassembled WGS sequence"/>
</dbReference>
<dbReference type="SUPFAM" id="SSF53335">
    <property type="entry name" value="S-adenosyl-L-methionine-dependent methyltransferases"/>
    <property type="match status" value="1"/>
</dbReference>
<comment type="caution">
    <text evidence="9">The sequence shown here is derived from an EMBL/GenBank/DDBJ whole genome shotgun (WGS) entry which is preliminary data.</text>
</comment>
<dbReference type="InterPro" id="IPR050390">
    <property type="entry name" value="C5-Methyltransferase"/>
</dbReference>
<comment type="similarity">
    <text evidence="7 8">Belongs to the class I-like SAM-binding methyltransferase superfamily. C5-methyltransferase family.</text>
</comment>
<evidence type="ECO:0000313" key="10">
    <source>
        <dbReference type="Proteomes" id="UP000319941"/>
    </source>
</evidence>
<dbReference type="AlphaFoldDB" id="A0A558HY08"/>
<dbReference type="EC" id="2.1.1.37" evidence="1"/>
<proteinExistence type="inferred from homology"/>
<evidence type="ECO:0000256" key="5">
    <source>
        <dbReference type="ARBA" id="ARBA00022747"/>
    </source>
</evidence>
<evidence type="ECO:0000256" key="7">
    <source>
        <dbReference type="PROSITE-ProRule" id="PRU01016"/>
    </source>
</evidence>
<dbReference type="Gene3D" id="3.40.50.150">
    <property type="entry name" value="Vaccinia Virus protein VP39"/>
    <property type="match status" value="1"/>
</dbReference>
<dbReference type="GO" id="GO:0009307">
    <property type="term" value="P:DNA restriction-modification system"/>
    <property type="evidence" value="ECO:0007669"/>
    <property type="project" value="UniProtKB-KW"/>
</dbReference>
<dbReference type="InterPro" id="IPR029063">
    <property type="entry name" value="SAM-dependent_MTases_sf"/>
</dbReference>
<dbReference type="Pfam" id="PF00145">
    <property type="entry name" value="DNA_methylase"/>
    <property type="match status" value="1"/>
</dbReference>